<evidence type="ECO:0000256" key="1">
    <source>
        <dbReference type="SAM" id="Coils"/>
    </source>
</evidence>
<dbReference type="AlphaFoldDB" id="A0A412G4M4"/>
<proteinExistence type="predicted"/>
<name>A0A412G4M4_9FIRM</name>
<keyword evidence="4" id="KW-1185">Reference proteome</keyword>
<evidence type="ECO:0000313" key="4">
    <source>
        <dbReference type="Proteomes" id="UP000284178"/>
    </source>
</evidence>
<evidence type="ECO:0000259" key="2">
    <source>
        <dbReference type="Pfam" id="PF10145"/>
    </source>
</evidence>
<feature type="domain" description="Phage tail tape measure protein" evidence="2">
    <location>
        <begin position="77"/>
        <end position="269"/>
    </location>
</feature>
<dbReference type="RefSeq" id="WP_117894255.1">
    <property type="nucleotide sequence ID" value="NZ_CABJCV010000004.1"/>
</dbReference>
<protein>
    <submittedName>
        <fullName evidence="3">Phage tail tape measure protein</fullName>
    </submittedName>
</protein>
<dbReference type="InterPro" id="IPR010090">
    <property type="entry name" value="Phage_tape_meas"/>
</dbReference>
<reference evidence="3 4" key="1">
    <citation type="submission" date="2018-08" db="EMBL/GenBank/DDBJ databases">
        <title>A genome reference for cultivated species of the human gut microbiota.</title>
        <authorList>
            <person name="Zou Y."/>
            <person name="Xue W."/>
            <person name="Luo G."/>
        </authorList>
    </citation>
    <scope>NUCLEOTIDE SEQUENCE [LARGE SCALE GENOMIC DNA]</scope>
    <source>
        <strain evidence="3 4">AF24-29</strain>
    </source>
</reference>
<dbReference type="EMBL" id="QRUP01000004">
    <property type="protein sequence ID" value="RGR75521.1"/>
    <property type="molecule type" value="Genomic_DNA"/>
</dbReference>
<evidence type="ECO:0000313" key="3">
    <source>
        <dbReference type="EMBL" id="RGR75521.1"/>
    </source>
</evidence>
<dbReference type="NCBIfam" id="TIGR01760">
    <property type="entry name" value="tape_meas_TP901"/>
    <property type="match status" value="1"/>
</dbReference>
<accession>A0A412G4M4</accession>
<feature type="coiled-coil region" evidence="1">
    <location>
        <begin position="649"/>
        <end position="683"/>
    </location>
</feature>
<sequence>MYSDGAVVIDIRANQTDFDNKVKNLAKTATAALAAVGATVAGMGAAVLAVGVDFESAFAGVRKTVNATDQELEQFRQGILEMSKTIPLAVTEIAGIAEAAGQLGIQSENLLAFTRTMADLGVATNMTSDEAATSLARFANIVGMSQDNFDRLGSTIVDLGNNLATTESEIVAMSLRLAGAGAQIGLSESQIMGMAGALSSVGIEAEAGGTAFSTLMAKMQLAVETGTGQLESFANVAGMTTADFKKAFKDDAAGAITAFITGLGKVSETGDSAIKVLTDMDITEIRMRDALLRASGASDVFNKSMDIANAAWEENTALTKEAAQRYETTESKMQLLKNTLTETGITAFEKFKTPFKDALDTGIDSVSQLNEELGSGKLGQSVDTLATGFADMTSTVIKLGTQALPVAVDSLAWIINNAGKIAVAGGTIAGALAGKNLIPAAITNIQKLRQAWKLASNSITAHEKANRLSLLATYGGLKKNEMIVGVLTGKVKLATIASAAWKAVMTPAGIGLIVGGIAALTAGYVLLNKKQNESLEAAKAYTKAIYEQQTAFDDMAKASREAFAESSAQVELAERYNKELLSQVDANGKVTGSQERVNFLIDQLNQLLPNAGIHFDEMGEKVLDANNEVITFTDSINNLIEAQRSQAYLDAYQDDYAEAIQNKNELMKKQAELYQEINEKQAIYNEYSKLAHDALTEYDYGSEEYNNLLNKFLDDNGINSMLEFKQELDELTKSYETGAETLKGYTDLTSNFESMQEAISNSDWDKAKEIMSGLGSIETFDPDKGKEQVTNLENQVTNLEKMRDTIQEMKDKGEPIDESFLESLAEQIQTAQEELDEAKQTYMEQTAVDYSEYGTISGENWLAGIIPGFETAGSQQIDQARADATQASNEIVAIAAGTRPPAVIIPVYYQLMNSIAGVTGGGGASYDDTQTGQSVLSAFSGGLISMSDRARSAMAGLSNAVQSRAVKLDQVKYPAAAGIDQKVEVNQVNHFNLPVERPSKTADKIAEVNRELGKILKGG</sequence>
<organism evidence="3 4">
    <name type="scientific">Holdemania filiformis</name>
    <dbReference type="NCBI Taxonomy" id="61171"/>
    <lineage>
        <taxon>Bacteria</taxon>
        <taxon>Bacillati</taxon>
        <taxon>Bacillota</taxon>
        <taxon>Erysipelotrichia</taxon>
        <taxon>Erysipelotrichales</taxon>
        <taxon>Erysipelotrichaceae</taxon>
        <taxon>Holdemania</taxon>
    </lineage>
</organism>
<gene>
    <name evidence="3" type="ORF">DWY25_04605</name>
</gene>
<keyword evidence="1" id="KW-0175">Coiled coil</keyword>
<dbReference type="Pfam" id="PF10145">
    <property type="entry name" value="PhageMin_Tail"/>
    <property type="match status" value="1"/>
</dbReference>
<comment type="caution">
    <text evidence="3">The sequence shown here is derived from an EMBL/GenBank/DDBJ whole genome shotgun (WGS) entry which is preliminary data.</text>
</comment>
<dbReference type="GeneID" id="83014684"/>
<dbReference type="Proteomes" id="UP000284178">
    <property type="component" value="Unassembled WGS sequence"/>
</dbReference>
<feature type="coiled-coil region" evidence="1">
    <location>
        <begin position="789"/>
        <end position="848"/>
    </location>
</feature>